<proteinExistence type="predicted"/>
<feature type="compositionally biased region" description="Basic and acidic residues" evidence="1">
    <location>
        <begin position="809"/>
        <end position="822"/>
    </location>
</feature>
<accession>A0ABP8N7N7</accession>
<dbReference type="PANTHER" id="PTHR30441">
    <property type="entry name" value="DUF748 DOMAIN-CONTAINING PROTEIN"/>
    <property type="match status" value="1"/>
</dbReference>
<feature type="transmembrane region" description="Helical" evidence="2">
    <location>
        <begin position="12"/>
        <end position="38"/>
    </location>
</feature>
<keyword evidence="2" id="KW-1133">Transmembrane helix</keyword>
<reference evidence="4" key="1">
    <citation type="journal article" date="2019" name="Int. J. Syst. Evol. Microbiol.">
        <title>The Global Catalogue of Microorganisms (GCM) 10K type strain sequencing project: providing services to taxonomists for standard genome sequencing and annotation.</title>
        <authorList>
            <consortium name="The Broad Institute Genomics Platform"/>
            <consortium name="The Broad Institute Genome Sequencing Center for Infectious Disease"/>
            <person name="Wu L."/>
            <person name="Ma J."/>
        </authorList>
    </citation>
    <scope>NUCLEOTIDE SEQUENCE [LARGE SCALE GENOMIC DNA]</scope>
    <source>
        <strain evidence="4">JCM 32105</strain>
    </source>
</reference>
<organism evidence="3 4">
    <name type="scientific">Nemorincola caseinilytica</name>
    <dbReference type="NCBI Taxonomy" id="2054315"/>
    <lineage>
        <taxon>Bacteria</taxon>
        <taxon>Pseudomonadati</taxon>
        <taxon>Bacteroidota</taxon>
        <taxon>Chitinophagia</taxon>
        <taxon>Chitinophagales</taxon>
        <taxon>Chitinophagaceae</taxon>
        <taxon>Nemorincola</taxon>
    </lineage>
</organism>
<feature type="region of interest" description="Disordered" evidence="1">
    <location>
        <begin position="809"/>
        <end position="832"/>
    </location>
</feature>
<keyword evidence="4" id="KW-1185">Reference proteome</keyword>
<keyword evidence="2" id="KW-0812">Transmembrane</keyword>
<keyword evidence="2" id="KW-0472">Membrane</keyword>
<evidence type="ECO:0000256" key="1">
    <source>
        <dbReference type="SAM" id="MobiDB-lite"/>
    </source>
</evidence>
<feature type="compositionally biased region" description="Basic residues" evidence="1">
    <location>
        <begin position="823"/>
        <end position="832"/>
    </location>
</feature>
<dbReference type="InterPro" id="IPR052894">
    <property type="entry name" value="AsmA-related"/>
</dbReference>
<dbReference type="PANTHER" id="PTHR30441:SF8">
    <property type="entry name" value="DUF748 DOMAIN-CONTAINING PROTEIN"/>
    <property type="match status" value="1"/>
</dbReference>
<sequence length="832" mass="94498">MTLFTNFYCMRWVKLVLKVVGSLVALMLILFVCIAIYVQRNKERVFGYVLEQLKDNINGELHIGQMEPHILRSFPHVTVELEDVSLRDSLWQTHKRDLLRAKNIFVAVDLRSLLSGKPRIRHVNVENGRVHLYTDSTGYGNASIFRKKEKKKDGEQKELPRLGQIELTNVELLIENKVKFKDFHFVIHKAASELEYRPTGWDARIHLSVHVKNMMFNTNRGSFLKDKRLKTHLTASYDNRTETVTVPMRPFMLDDDKVEIGSTIVVKESPATFIIDIKANGIMYKNALSFLTPPIVNRLDKYDLKKKIDVQAVLKGHAKYRDTPYVTVTWQVKDNTFMTGDVAIEHCTFTGIYNNERVKDGGYKDDNAIIELKGLTGQWHGIPFRADTISISNIMRPVLQGRFRSTFDMKQANALTGGSSFRFDKGKAEVNILYKGGVYRSDTTRPYMYGTIKVSDAGMTYVPRGLIFSNSGATLRFGGSDLFIDDARLQRGNTVLNMQGRLLNFLNLYYTDPRKIIWDWQLQSPQIDLNEFVPLLAARKAVQVGTNTTGTARLSDQLDRFLDASSVRMNVRVDKLTYRHFTAKQLRGDVEMIGADIALKNVSVEHANGKLKVNVHVKQEADRISYTLNTTVEHVDVRQFFTAFENFGQSSITDRNIGGKLSTDIEVSGALRPNGEPVPYSINGTAAFRLEGGTLIGFAPLKAISTFVFRNRNLDSIAFRDIDNRFTIQGDKITIHPMFIESNAINMHVKGTYAIGKTGTDILMDIPLRNPKKDELVVDDELRQERSMQGIVLHLRAVDGPDGKVKIKWASKEDRKEKSDRPVKKRSLFGGR</sequence>
<evidence type="ECO:0000313" key="4">
    <source>
        <dbReference type="Proteomes" id="UP001500067"/>
    </source>
</evidence>
<dbReference type="Proteomes" id="UP001500067">
    <property type="component" value="Unassembled WGS sequence"/>
</dbReference>
<dbReference type="EMBL" id="BAABFA010000005">
    <property type="protein sequence ID" value="GAA4461023.1"/>
    <property type="molecule type" value="Genomic_DNA"/>
</dbReference>
<gene>
    <name evidence="3" type="ORF">GCM10023093_04920</name>
</gene>
<evidence type="ECO:0000313" key="3">
    <source>
        <dbReference type="EMBL" id="GAA4461023.1"/>
    </source>
</evidence>
<evidence type="ECO:0000256" key="2">
    <source>
        <dbReference type="SAM" id="Phobius"/>
    </source>
</evidence>
<name>A0ABP8N7N7_9BACT</name>
<evidence type="ECO:0008006" key="5">
    <source>
        <dbReference type="Google" id="ProtNLM"/>
    </source>
</evidence>
<comment type="caution">
    <text evidence="3">The sequence shown here is derived from an EMBL/GenBank/DDBJ whole genome shotgun (WGS) entry which is preliminary data.</text>
</comment>
<protein>
    <recommendedName>
        <fullName evidence="5">AsmA family protein</fullName>
    </recommendedName>
</protein>